<dbReference type="CDD" id="cd12148">
    <property type="entry name" value="fungal_TF_MHR"/>
    <property type="match status" value="1"/>
</dbReference>
<evidence type="ECO:0000313" key="9">
    <source>
        <dbReference type="Proteomes" id="UP000001861"/>
    </source>
</evidence>
<dbReference type="VEuPathDB" id="FungiDB:CC1G_09309"/>
<dbReference type="GO" id="GO:0008270">
    <property type="term" value="F:zinc ion binding"/>
    <property type="evidence" value="ECO:0007669"/>
    <property type="project" value="InterPro"/>
</dbReference>
<dbReference type="STRING" id="240176.A8N5K4"/>
<dbReference type="GO" id="GO:0003677">
    <property type="term" value="F:DNA binding"/>
    <property type="evidence" value="ECO:0007669"/>
    <property type="project" value="InterPro"/>
</dbReference>
<name>A8N5K4_COPC7</name>
<keyword evidence="5" id="KW-0539">Nucleus</keyword>
<dbReference type="Proteomes" id="UP000001861">
    <property type="component" value="Unassembled WGS sequence"/>
</dbReference>
<keyword evidence="4" id="KW-0804">Transcription</keyword>
<dbReference type="EMBL" id="AACS02000003">
    <property type="protein sequence ID" value="EAU91627.1"/>
    <property type="molecule type" value="Genomic_DNA"/>
</dbReference>
<feature type="region of interest" description="Disordered" evidence="6">
    <location>
        <begin position="79"/>
        <end position="105"/>
    </location>
</feature>
<dbReference type="CDD" id="cd14725">
    <property type="entry name" value="ZIP_Gal4-like_2"/>
    <property type="match status" value="1"/>
</dbReference>
<keyword evidence="9" id="KW-1185">Reference proteome</keyword>
<dbReference type="InterPro" id="IPR050815">
    <property type="entry name" value="TF_fung"/>
</dbReference>
<dbReference type="PANTHER" id="PTHR47338">
    <property type="entry name" value="ZN(II)2CYS6 TRANSCRIPTION FACTOR (EUROFUNG)-RELATED"/>
    <property type="match status" value="1"/>
</dbReference>
<dbReference type="OMA" id="AHASMIR"/>
<keyword evidence="3" id="KW-0805">Transcription regulation</keyword>
<gene>
    <name evidence="8" type="ORF">CC1G_09309</name>
</gene>
<dbReference type="Gene3D" id="4.10.240.10">
    <property type="entry name" value="Zn(2)-C6 fungal-type DNA-binding domain"/>
    <property type="match status" value="1"/>
</dbReference>
<dbReference type="PANTHER" id="PTHR47338:SF29">
    <property type="entry name" value="ZN(2)-C6 FUNGAL-TYPE DOMAIN-CONTAINING PROTEIN"/>
    <property type="match status" value="1"/>
</dbReference>
<dbReference type="KEGG" id="cci:CC1G_09309"/>
<protein>
    <recommendedName>
        <fullName evidence="7">Xylanolytic transcriptional activator regulatory domain-containing protein</fullName>
    </recommendedName>
</protein>
<dbReference type="InterPro" id="IPR001138">
    <property type="entry name" value="Zn2Cys6_DnaBD"/>
</dbReference>
<dbReference type="GeneID" id="6006589"/>
<dbReference type="GO" id="GO:0006351">
    <property type="term" value="P:DNA-templated transcription"/>
    <property type="evidence" value="ECO:0007669"/>
    <property type="project" value="InterPro"/>
</dbReference>
<evidence type="ECO:0000256" key="1">
    <source>
        <dbReference type="ARBA" id="ARBA00004123"/>
    </source>
</evidence>
<comment type="caution">
    <text evidence="8">The sequence shown here is derived from an EMBL/GenBank/DDBJ whole genome shotgun (WGS) entry which is preliminary data.</text>
</comment>
<evidence type="ECO:0000256" key="2">
    <source>
        <dbReference type="ARBA" id="ARBA00022723"/>
    </source>
</evidence>
<evidence type="ECO:0000259" key="7">
    <source>
        <dbReference type="Pfam" id="PF04082"/>
    </source>
</evidence>
<dbReference type="AlphaFoldDB" id="A8N5K4"/>
<accession>A8N5K4</accession>
<keyword evidence="2" id="KW-0479">Metal-binding</keyword>
<dbReference type="Pfam" id="PF04082">
    <property type="entry name" value="Fungal_trans"/>
    <property type="match status" value="1"/>
</dbReference>
<evidence type="ECO:0000256" key="4">
    <source>
        <dbReference type="ARBA" id="ARBA00023163"/>
    </source>
</evidence>
<evidence type="ECO:0000256" key="5">
    <source>
        <dbReference type="ARBA" id="ARBA00023242"/>
    </source>
</evidence>
<dbReference type="OrthoDB" id="2123952at2759"/>
<dbReference type="InterPro" id="IPR036864">
    <property type="entry name" value="Zn2-C6_fun-type_DNA-bd_sf"/>
</dbReference>
<evidence type="ECO:0000256" key="6">
    <source>
        <dbReference type="SAM" id="MobiDB-lite"/>
    </source>
</evidence>
<dbReference type="GO" id="GO:0000981">
    <property type="term" value="F:DNA-binding transcription factor activity, RNA polymerase II-specific"/>
    <property type="evidence" value="ECO:0007669"/>
    <property type="project" value="InterPro"/>
</dbReference>
<feature type="compositionally biased region" description="Low complexity" evidence="6">
    <location>
        <begin position="87"/>
        <end position="104"/>
    </location>
</feature>
<sequence>MQAPFHRKRKMIKKCDGVKPACQQCTRAKKAECCEYDDGKGKTRTQLLKETIARLEQRVKELEDPSYLAASVMLFDVPSENGHQRNPSFSGSGSPPSSYDSPDSAFLSAFPHTESSASPSTPWSQLQSIASPMNPPMMPDIFFDERHSPFAPSDDISMILLDIFAPHSRQSGLEIDIDTLRSNLRHPGAEQKHPALMNAIYLWACFISRPEPLCQHEDYYLRQSLEAIPGALRSGQSLDVIRTSCVLATYFLANGRVLEGSYHASAAAALADQIGLGNSLTESDDKQELCAERVLTFWQVYNLDKTWSVVLRKRSLISDGPDTRSMITCPWPQDIADYKQHSRISASGHSPTIQAFLAGSMSAAGFSSAALRTKASALLSEADRIAAQWCPGMKISAQLIDGINNLERIINLFLSTLVQPDQLDTVTPEEKFNSIVAHTIAHCAMIHLHRPFVSENPVSVEKCAQAARACIALIRYLNEREFVFLDPIMGPCWSWVADDTVSRLDVLERAWPMSDTSDVINELGILLYAMTKLGNHFPVVAPALSRVQKRLA</sequence>
<evidence type="ECO:0000256" key="3">
    <source>
        <dbReference type="ARBA" id="ARBA00023015"/>
    </source>
</evidence>
<dbReference type="eggNOG" id="ENOG502SQZ9">
    <property type="taxonomic scope" value="Eukaryota"/>
</dbReference>
<reference evidence="8 9" key="1">
    <citation type="journal article" date="2010" name="Proc. Natl. Acad. Sci. U.S.A.">
        <title>Insights into evolution of multicellular fungi from the assembled chromosomes of the mushroom Coprinopsis cinerea (Coprinus cinereus).</title>
        <authorList>
            <person name="Stajich J.E."/>
            <person name="Wilke S.K."/>
            <person name="Ahren D."/>
            <person name="Au C.H."/>
            <person name="Birren B.W."/>
            <person name="Borodovsky M."/>
            <person name="Burns C."/>
            <person name="Canback B."/>
            <person name="Casselton L.A."/>
            <person name="Cheng C.K."/>
            <person name="Deng J."/>
            <person name="Dietrich F.S."/>
            <person name="Fargo D.C."/>
            <person name="Farman M.L."/>
            <person name="Gathman A.C."/>
            <person name="Goldberg J."/>
            <person name="Guigo R."/>
            <person name="Hoegger P.J."/>
            <person name="Hooker J.B."/>
            <person name="Huggins A."/>
            <person name="James T.Y."/>
            <person name="Kamada T."/>
            <person name="Kilaru S."/>
            <person name="Kodira C."/>
            <person name="Kues U."/>
            <person name="Kupfer D."/>
            <person name="Kwan H.S."/>
            <person name="Lomsadze A."/>
            <person name="Li W."/>
            <person name="Lilly W.W."/>
            <person name="Ma L.J."/>
            <person name="Mackey A.J."/>
            <person name="Manning G."/>
            <person name="Martin F."/>
            <person name="Muraguchi H."/>
            <person name="Natvig D.O."/>
            <person name="Palmerini H."/>
            <person name="Ramesh M.A."/>
            <person name="Rehmeyer C.J."/>
            <person name="Roe B.A."/>
            <person name="Shenoy N."/>
            <person name="Stanke M."/>
            <person name="Ter-Hovhannisyan V."/>
            <person name="Tunlid A."/>
            <person name="Velagapudi R."/>
            <person name="Vision T.J."/>
            <person name="Zeng Q."/>
            <person name="Zolan M.E."/>
            <person name="Pukkila P.J."/>
        </authorList>
    </citation>
    <scope>NUCLEOTIDE SEQUENCE [LARGE SCALE GENOMIC DNA]</scope>
    <source>
        <strain evidence="9">Okayama-7 / 130 / ATCC MYA-4618 / FGSC 9003</strain>
    </source>
</reference>
<feature type="domain" description="Xylanolytic transcriptional activator regulatory" evidence="7">
    <location>
        <begin position="179"/>
        <end position="415"/>
    </location>
</feature>
<dbReference type="InParanoid" id="A8N5K4"/>
<dbReference type="CDD" id="cd00067">
    <property type="entry name" value="GAL4"/>
    <property type="match status" value="1"/>
</dbReference>
<dbReference type="RefSeq" id="XP_001830149.1">
    <property type="nucleotide sequence ID" value="XM_001830097.2"/>
</dbReference>
<dbReference type="InterPro" id="IPR007219">
    <property type="entry name" value="XnlR_reg_dom"/>
</dbReference>
<evidence type="ECO:0000313" key="8">
    <source>
        <dbReference type="EMBL" id="EAU91627.1"/>
    </source>
</evidence>
<comment type="subcellular location">
    <subcellularLocation>
        <location evidence="1">Nucleus</location>
    </subcellularLocation>
</comment>
<organism evidence="8 9">
    <name type="scientific">Coprinopsis cinerea (strain Okayama-7 / 130 / ATCC MYA-4618 / FGSC 9003)</name>
    <name type="common">Inky cap fungus</name>
    <name type="synonym">Hormographiella aspergillata</name>
    <dbReference type="NCBI Taxonomy" id="240176"/>
    <lineage>
        <taxon>Eukaryota</taxon>
        <taxon>Fungi</taxon>
        <taxon>Dikarya</taxon>
        <taxon>Basidiomycota</taxon>
        <taxon>Agaricomycotina</taxon>
        <taxon>Agaricomycetes</taxon>
        <taxon>Agaricomycetidae</taxon>
        <taxon>Agaricales</taxon>
        <taxon>Agaricineae</taxon>
        <taxon>Psathyrellaceae</taxon>
        <taxon>Coprinopsis</taxon>
    </lineage>
</organism>
<dbReference type="GO" id="GO:0005634">
    <property type="term" value="C:nucleus"/>
    <property type="evidence" value="ECO:0007669"/>
    <property type="project" value="UniProtKB-SubCell"/>
</dbReference>
<proteinExistence type="predicted"/>